<evidence type="ECO:0000256" key="2">
    <source>
        <dbReference type="SAM" id="MobiDB-lite"/>
    </source>
</evidence>
<evidence type="ECO:0000313" key="5">
    <source>
        <dbReference type="EMBL" id="ORM53330.1"/>
    </source>
</evidence>
<feature type="signal peptide" evidence="3">
    <location>
        <begin position="1"/>
        <end position="29"/>
    </location>
</feature>
<reference evidence="5 6" key="1">
    <citation type="journal article" date="2017" name="Antonie Van Leeuwenhoek">
        <title>Phylogenomic resolution of the bacterial genus Pantoea and its relationship with Erwinia and Tatumella.</title>
        <authorList>
            <person name="Palmer M."/>
            <person name="Steenkamp E.T."/>
            <person name="Coetzee M.P."/>
            <person name="Chan W.Y."/>
            <person name="van Zyl E."/>
            <person name="De Maayer P."/>
            <person name="Coutinho T.A."/>
            <person name="Blom J."/>
            <person name="Smits T.H."/>
            <person name="Duffy B."/>
            <person name="Venter S.N."/>
        </authorList>
    </citation>
    <scope>NUCLEOTIDE SEQUENCE [LARGE SCALE GENOMIC DNA]</scope>
    <source>
        <strain evidence="5 6">LMG 24534</strain>
    </source>
</reference>
<dbReference type="SUPFAM" id="SSF51126">
    <property type="entry name" value="Pectin lyase-like"/>
    <property type="match status" value="1"/>
</dbReference>
<dbReference type="InterPro" id="IPR012332">
    <property type="entry name" value="Autotransporter_pectin_lyase_C"/>
</dbReference>
<dbReference type="InterPro" id="IPR051551">
    <property type="entry name" value="Autotransporter_adhesion"/>
</dbReference>
<dbReference type="PANTHER" id="PTHR35037:SF2">
    <property type="match status" value="1"/>
</dbReference>
<dbReference type="CDD" id="cd01343">
    <property type="entry name" value="PL1_Passenger_AT"/>
    <property type="match status" value="1"/>
</dbReference>
<evidence type="ECO:0000259" key="4">
    <source>
        <dbReference type="PROSITE" id="PS51208"/>
    </source>
</evidence>
<keyword evidence="6" id="KW-1185">Reference proteome</keyword>
<dbReference type="NCBIfam" id="TIGR01414">
    <property type="entry name" value="autotrans_barl"/>
    <property type="match status" value="1"/>
</dbReference>
<dbReference type="Gene3D" id="2.160.20.20">
    <property type="match status" value="1"/>
</dbReference>
<dbReference type="Pfam" id="PF03212">
    <property type="entry name" value="Pertactin"/>
    <property type="match status" value="1"/>
</dbReference>
<feature type="chain" id="PRO_5013094933" evidence="3">
    <location>
        <begin position="30"/>
        <end position="984"/>
    </location>
</feature>
<dbReference type="InterPro" id="IPR006315">
    <property type="entry name" value="OM_autotransptr_brl_dom"/>
</dbReference>
<dbReference type="InterPro" id="IPR036709">
    <property type="entry name" value="Autotransporte_beta_dom_sf"/>
</dbReference>
<dbReference type="EMBL" id="MLFN01000019">
    <property type="protein sequence ID" value="ORM53330.1"/>
    <property type="molecule type" value="Genomic_DNA"/>
</dbReference>
<dbReference type="PANTHER" id="PTHR35037">
    <property type="entry name" value="C-TERMINAL REGION OF AIDA-LIKE PROTEIN"/>
    <property type="match status" value="1"/>
</dbReference>
<dbReference type="Gene3D" id="2.40.128.130">
    <property type="entry name" value="Autotransporter beta-domain"/>
    <property type="match status" value="1"/>
</dbReference>
<gene>
    <name evidence="5" type="ORF">HA41_08945</name>
</gene>
<evidence type="ECO:0000256" key="3">
    <source>
        <dbReference type="SAM" id="SignalP"/>
    </source>
</evidence>
<feature type="domain" description="Autotransporter" evidence="4">
    <location>
        <begin position="717"/>
        <end position="984"/>
    </location>
</feature>
<dbReference type="InterPro" id="IPR003991">
    <property type="entry name" value="Pertactin_virulence_factor"/>
</dbReference>
<sequence>MNNKLRVSRIAKMLTLASGVSIMPGFGSAAMTGSQTGSDISLPDGTMLIADKILNGGLYGILVPNVSSAKVAVGTGSTVRVTDTDHFAQGIILKGPNTLFTADKLIVSVSGKTASAFEVTGKQASADLGTGSSITSVGTGSGFADGVTVSNASSLTAEELQISTQGTNGTGLHVSGYGSQASLGNDSDIQTNGSNSYGVRVDALTGVATGSAPLLTANHLTIHTLGNSSQGIDIQANSTVELGSNSAITTTGDSSGGVWSLGNLTADHLTISTAGMESEGLSVRGNGFASIGAGSVVATAQSGAIVAMGKSATLNFFGTETERNMLQSAGLYGALSQAAGATVNLLNTDIIMKSVNTIGYGLLAIGGQLNGKNVNIKGLADSTYGVYALAGGQIHLQGDLNIDMGSPEGVAMSTEHLDGYAPGMINADGRMTITGSVMSQGGLIDLNFASGSLWAGSASSDKINNGHLNVNLNDSEWRVAGNSVLDNLQMNQSLVDLTAATDDSNYSTLTVANLSGSGDFALRTNLAGEGNGVYNNGDKVVVTESSAGDYRLLIQNRGSAVTNGNEVLTVVATPDGVATFKGVSDVELGGYVYTVNKQGTNWVLSSPKAEAETPDVPADGAEASPATPSVPDKEIDDSSVLPTAPAEVPPATPSVPDKEHDDSSVLPTAPAEVPPGDSGPTVISRTANAGANFLNIGYLINYAETQTLMQRMGDVRQSKTGGNVWLRGIGGRFSGFASGKLSHFSMNYTGYQFGVDKRVSEEIPVYLGLFMGATEASPHYKSGNGTTRSSHVGLYSTWMNDNGYYADGIVKFNRLRNQFSVNDTQQNKISGTNASYGLSASLEAGKKISFSEEANGFYLEPQLQMTAGHQDSSSLRASNGLNINLSSYKSVLGRAGVLAGYEINQSGYNLNSYFKTGVMREFSGGAHYTLNSSRENLSFKGNGWNNGVGVSAQLNNHTLFVEADRIDGNRFNQSQINAGYRFSF</sequence>
<dbReference type="RefSeq" id="WP_094120518.1">
    <property type="nucleotide sequence ID" value="NZ_MLFN01000019.1"/>
</dbReference>
<dbReference type="Proteomes" id="UP000193933">
    <property type="component" value="Unassembled WGS sequence"/>
</dbReference>
<dbReference type="SMART" id="SM00869">
    <property type="entry name" value="Autotransporter"/>
    <property type="match status" value="1"/>
</dbReference>
<dbReference type="InterPro" id="IPR004899">
    <property type="entry name" value="Pertactin_central"/>
</dbReference>
<proteinExistence type="predicted"/>
<dbReference type="GO" id="GO:0019867">
    <property type="term" value="C:outer membrane"/>
    <property type="evidence" value="ECO:0007669"/>
    <property type="project" value="InterPro"/>
</dbReference>
<keyword evidence="1 3" id="KW-0732">Signal</keyword>
<dbReference type="AlphaFoldDB" id="A0A1X1BXE6"/>
<comment type="caution">
    <text evidence="5">The sequence shown here is derived from an EMBL/GenBank/DDBJ whole genome shotgun (WGS) entry which is preliminary data.</text>
</comment>
<dbReference type="PROSITE" id="PS51208">
    <property type="entry name" value="AUTOTRANSPORTER"/>
    <property type="match status" value="1"/>
</dbReference>
<protein>
    <submittedName>
        <fullName evidence="5">Autotransporter outer membrane beta-barrel domain-containing protein</fullName>
    </submittedName>
</protein>
<dbReference type="OrthoDB" id="7052171at2"/>
<dbReference type="Pfam" id="PF03797">
    <property type="entry name" value="Autotransporter"/>
    <property type="match status" value="1"/>
</dbReference>
<name>A0A1X1BXE6_9GAMM</name>
<accession>A0A1X1BXE6</accession>
<dbReference type="InterPro" id="IPR005546">
    <property type="entry name" value="Autotransporte_beta"/>
</dbReference>
<feature type="region of interest" description="Disordered" evidence="2">
    <location>
        <begin position="607"/>
        <end position="684"/>
    </location>
</feature>
<dbReference type="SUPFAM" id="SSF103515">
    <property type="entry name" value="Autotransporter"/>
    <property type="match status" value="1"/>
</dbReference>
<organism evidence="5 6">
    <name type="scientific">Pantoea conspicua</name>
    <dbReference type="NCBI Taxonomy" id="472705"/>
    <lineage>
        <taxon>Bacteria</taxon>
        <taxon>Pseudomonadati</taxon>
        <taxon>Pseudomonadota</taxon>
        <taxon>Gammaproteobacteria</taxon>
        <taxon>Enterobacterales</taxon>
        <taxon>Erwiniaceae</taxon>
        <taxon>Pantoea</taxon>
    </lineage>
</organism>
<evidence type="ECO:0000313" key="6">
    <source>
        <dbReference type="Proteomes" id="UP000193933"/>
    </source>
</evidence>
<evidence type="ECO:0000256" key="1">
    <source>
        <dbReference type="ARBA" id="ARBA00022729"/>
    </source>
</evidence>
<dbReference type="PRINTS" id="PR01484">
    <property type="entry name" value="PRTACTNFAMLY"/>
</dbReference>
<dbReference type="InterPro" id="IPR011050">
    <property type="entry name" value="Pectin_lyase_fold/virulence"/>
</dbReference>